<dbReference type="Proteomes" id="UP001595547">
    <property type="component" value="Unassembled WGS sequence"/>
</dbReference>
<dbReference type="InterPro" id="IPR058159">
    <property type="entry name" value="Phage_holin_10"/>
</dbReference>
<organism evidence="1 2">
    <name type="scientific">Cypionkella sinensis</name>
    <dbReference type="NCBI Taxonomy" id="1756043"/>
    <lineage>
        <taxon>Bacteria</taxon>
        <taxon>Pseudomonadati</taxon>
        <taxon>Pseudomonadota</taxon>
        <taxon>Alphaproteobacteria</taxon>
        <taxon>Rhodobacterales</taxon>
        <taxon>Paracoccaceae</taxon>
        <taxon>Cypionkella</taxon>
    </lineage>
</organism>
<accession>A0ABV7J3Q7</accession>
<dbReference type="Pfam" id="PF23987">
    <property type="entry name" value="Phage_holin_10"/>
    <property type="match status" value="1"/>
</dbReference>
<sequence>MLKPAILALIRQVLTVAGTALVARGLVQATDVEPVIGALLTIGSVVWSVADKRGR</sequence>
<evidence type="ECO:0000313" key="1">
    <source>
        <dbReference type="EMBL" id="MFC3182438.1"/>
    </source>
</evidence>
<dbReference type="EMBL" id="JBHRTO010000002">
    <property type="protein sequence ID" value="MFC3182438.1"/>
    <property type="molecule type" value="Genomic_DNA"/>
</dbReference>
<dbReference type="RefSeq" id="WP_380074106.1">
    <property type="nucleotide sequence ID" value="NZ_JBHRTO010000002.1"/>
</dbReference>
<comment type="caution">
    <text evidence="1">The sequence shown here is derived from an EMBL/GenBank/DDBJ whole genome shotgun (WGS) entry which is preliminary data.</text>
</comment>
<proteinExistence type="predicted"/>
<keyword evidence="2" id="KW-1185">Reference proteome</keyword>
<protein>
    <recommendedName>
        <fullName evidence="3">Holin</fullName>
    </recommendedName>
</protein>
<gene>
    <name evidence="1" type="ORF">ACFOGH_15680</name>
</gene>
<evidence type="ECO:0000313" key="2">
    <source>
        <dbReference type="Proteomes" id="UP001595547"/>
    </source>
</evidence>
<evidence type="ECO:0008006" key="3">
    <source>
        <dbReference type="Google" id="ProtNLM"/>
    </source>
</evidence>
<reference evidence="2" key="1">
    <citation type="journal article" date="2019" name="Int. J. Syst. Evol. Microbiol.">
        <title>The Global Catalogue of Microorganisms (GCM) 10K type strain sequencing project: providing services to taxonomists for standard genome sequencing and annotation.</title>
        <authorList>
            <consortium name="The Broad Institute Genomics Platform"/>
            <consortium name="The Broad Institute Genome Sequencing Center for Infectious Disease"/>
            <person name="Wu L."/>
            <person name="Ma J."/>
        </authorList>
    </citation>
    <scope>NUCLEOTIDE SEQUENCE [LARGE SCALE GENOMIC DNA]</scope>
    <source>
        <strain evidence="2">KCTC 52039</strain>
    </source>
</reference>
<name>A0ABV7J3Q7_9RHOB</name>